<evidence type="ECO:0000313" key="3">
    <source>
        <dbReference type="Proteomes" id="UP000295163"/>
    </source>
</evidence>
<sequence length="226" mass="24949">MPARPALQPGERVIVSTRAHGARLTRPFLVLLLTVFALSFAQRALELRWRPVAEPWTTVHAGVELTLLVAAGWVVLRSCLRPLVRWWRTRYVLTTRHLVLLRPGGARRTVSLPLHQLRRVSVERRRGPALGRHDGRVVADFGPIGGLRLEHAPEAQRLAGLIRRAAEDEWAAGGGAGRAGDPGPGGGAPWLRPTRVDRDAVVAPRPGPSGAPRRPWNRRAVHQEQE</sequence>
<feature type="compositionally biased region" description="Low complexity" evidence="1">
    <location>
        <begin position="201"/>
        <end position="214"/>
    </location>
</feature>
<feature type="compositionally biased region" description="Gly residues" evidence="1">
    <location>
        <begin position="172"/>
        <end position="188"/>
    </location>
</feature>
<reference evidence="2 3" key="1">
    <citation type="submission" date="2019-03" db="EMBL/GenBank/DDBJ databases">
        <title>Genome Sequencing and Assembly of Various Microbes Isolated from Partially Reclaimed Soil and Acid Mine Drainage (AMD) Site.</title>
        <authorList>
            <person name="Steinbock B."/>
            <person name="Bechtold R."/>
            <person name="Sevigny J.L."/>
            <person name="Thomas D."/>
            <person name="Cuthill L.R."/>
            <person name="Aveiro Johannsen E.J."/>
            <person name="Thomas K."/>
            <person name="Ghosh A."/>
        </authorList>
    </citation>
    <scope>NUCLEOTIDE SEQUENCE [LARGE SCALE GENOMIC DNA]</scope>
    <source>
        <strain evidence="2 3">S-A3</strain>
    </source>
</reference>
<dbReference type="EMBL" id="SMZT01000004">
    <property type="protein sequence ID" value="TDL42389.1"/>
    <property type="molecule type" value="Genomic_DNA"/>
</dbReference>
<name>A0A4V3B2W6_KOCRO</name>
<proteinExistence type="predicted"/>
<evidence type="ECO:0000256" key="1">
    <source>
        <dbReference type="SAM" id="MobiDB-lite"/>
    </source>
</evidence>
<dbReference type="Proteomes" id="UP000295163">
    <property type="component" value="Unassembled WGS sequence"/>
</dbReference>
<dbReference type="RefSeq" id="WP_133410499.1">
    <property type="nucleotide sequence ID" value="NZ_SMZT01000004.1"/>
</dbReference>
<dbReference type="GeneID" id="64347865"/>
<evidence type="ECO:0008006" key="4">
    <source>
        <dbReference type="Google" id="ProtNLM"/>
    </source>
</evidence>
<accession>A0A4V3B2W6</accession>
<protein>
    <recommendedName>
        <fullName evidence="4">DUF304 domain-containing protein</fullName>
    </recommendedName>
</protein>
<organism evidence="2 3">
    <name type="scientific">Kocuria rosea</name>
    <name type="common">Deinococcus erythromyxa</name>
    <name type="synonym">Micrococcus rubens</name>
    <dbReference type="NCBI Taxonomy" id="1275"/>
    <lineage>
        <taxon>Bacteria</taxon>
        <taxon>Bacillati</taxon>
        <taxon>Actinomycetota</taxon>
        <taxon>Actinomycetes</taxon>
        <taxon>Micrococcales</taxon>
        <taxon>Micrococcaceae</taxon>
        <taxon>Kocuria</taxon>
    </lineage>
</organism>
<comment type="caution">
    <text evidence="2">The sequence shown here is derived from an EMBL/GenBank/DDBJ whole genome shotgun (WGS) entry which is preliminary data.</text>
</comment>
<evidence type="ECO:0000313" key="2">
    <source>
        <dbReference type="EMBL" id="TDL42389.1"/>
    </source>
</evidence>
<feature type="region of interest" description="Disordered" evidence="1">
    <location>
        <begin position="172"/>
        <end position="226"/>
    </location>
</feature>
<gene>
    <name evidence="2" type="ORF">E2R59_10590</name>
</gene>
<dbReference type="AlphaFoldDB" id="A0A4V3B2W6"/>